<feature type="transmembrane region" description="Helical" evidence="2">
    <location>
        <begin position="137"/>
        <end position="157"/>
    </location>
</feature>
<evidence type="ECO:0000256" key="1">
    <source>
        <dbReference type="SAM" id="MobiDB-lite"/>
    </source>
</evidence>
<keyword evidence="4" id="KW-1185">Reference proteome</keyword>
<dbReference type="PANTHER" id="PTHR34989:SF1">
    <property type="entry name" value="PROTEIN HDED"/>
    <property type="match status" value="1"/>
</dbReference>
<dbReference type="EMBL" id="JBHSPB010000011">
    <property type="protein sequence ID" value="MFC5722213.1"/>
    <property type="molecule type" value="Genomic_DNA"/>
</dbReference>
<evidence type="ECO:0000313" key="4">
    <source>
        <dbReference type="Proteomes" id="UP001596083"/>
    </source>
</evidence>
<accession>A0ABW0Z385</accession>
<keyword evidence="2" id="KW-1133">Transmembrane helix</keyword>
<keyword evidence="2" id="KW-0812">Transmembrane</keyword>
<protein>
    <submittedName>
        <fullName evidence="3">HdeD family acid-resistance protein</fullName>
    </submittedName>
</protein>
<gene>
    <name evidence="3" type="ORF">ACFP1Z_18780</name>
</gene>
<feature type="transmembrane region" description="Helical" evidence="2">
    <location>
        <begin position="51"/>
        <end position="76"/>
    </location>
</feature>
<feature type="transmembrane region" description="Helical" evidence="2">
    <location>
        <begin position="82"/>
        <end position="99"/>
    </location>
</feature>
<evidence type="ECO:0000256" key="2">
    <source>
        <dbReference type="SAM" id="Phobius"/>
    </source>
</evidence>
<organism evidence="3 4">
    <name type="scientific">Streptomyces gamaensis</name>
    <dbReference type="NCBI Taxonomy" id="1763542"/>
    <lineage>
        <taxon>Bacteria</taxon>
        <taxon>Bacillati</taxon>
        <taxon>Actinomycetota</taxon>
        <taxon>Actinomycetes</taxon>
        <taxon>Kitasatosporales</taxon>
        <taxon>Streptomycetaceae</taxon>
        <taxon>Streptomyces</taxon>
    </lineage>
</organism>
<sequence>MSFSPDDPHGELYGRLGLLANAGWQVLLSAGVASIALGVVVLVWPARTLTVVGVLFGIYLLAIGAFQLAGAFGAHIPGHMRVLGFVSGGLCVLLGLLCFRGPAQSLLLLALWIGFGWLMRGVMLTGVALSARVLPARGWQVFLGIVNFLAGIVLIVSPFRSLGVLALVAGILLIVMGVVEVVHAIRLRKHLTGRPASGAQSADEGRGPGHTGHLRGVA</sequence>
<dbReference type="InterPro" id="IPR052712">
    <property type="entry name" value="Acid_resist_chaperone_HdeD"/>
</dbReference>
<name>A0ABW0Z385_9ACTN</name>
<dbReference type="Pfam" id="PF03729">
    <property type="entry name" value="DUF308"/>
    <property type="match status" value="2"/>
</dbReference>
<feature type="transmembrane region" description="Helical" evidence="2">
    <location>
        <begin position="22"/>
        <end position="44"/>
    </location>
</feature>
<feature type="transmembrane region" description="Helical" evidence="2">
    <location>
        <begin position="164"/>
        <end position="185"/>
    </location>
</feature>
<dbReference type="PANTHER" id="PTHR34989">
    <property type="entry name" value="PROTEIN HDED"/>
    <property type="match status" value="1"/>
</dbReference>
<reference evidence="4" key="1">
    <citation type="journal article" date="2019" name="Int. J. Syst. Evol. Microbiol.">
        <title>The Global Catalogue of Microorganisms (GCM) 10K type strain sequencing project: providing services to taxonomists for standard genome sequencing and annotation.</title>
        <authorList>
            <consortium name="The Broad Institute Genomics Platform"/>
            <consortium name="The Broad Institute Genome Sequencing Center for Infectious Disease"/>
            <person name="Wu L."/>
            <person name="Ma J."/>
        </authorList>
    </citation>
    <scope>NUCLEOTIDE SEQUENCE [LARGE SCALE GENOMIC DNA]</scope>
    <source>
        <strain evidence="4">CGMCC 4.7304</strain>
    </source>
</reference>
<dbReference type="InterPro" id="IPR005325">
    <property type="entry name" value="DUF308_memb"/>
</dbReference>
<feature type="transmembrane region" description="Helical" evidence="2">
    <location>
        <begin position="106"/>
        <end position="131"/>
    </location>
</feature>
<comment type="caution">
    <text evidence="3">The sequence shown here is derived from an EMBL/GenBank/DDBJ whole genome shotgun (WGS) entry which is preliminary data.</text>
</comment>
<feature type="region of interest" description="Disordered" evidence="1">
    <location>
        <begin position="195"/>
        <end position="218"/>
    </location>
</feature>
<dbReference type="Proteomes" id="UP001596083">
    <property type="component" value="Unassembled WGS sequence"/>
</dbReference>
<proteinExistence type="predicted"/>
<keyword evidence="2" id="KW-0472">Membrane</keyword>
<evidence type="ECO:0000313" key="3">
    <source>
        <dbReference type="EMBL" id="MFC5722213.1"/>
    </source>
</evidence>
<dbReference type="RefSeq" id="WP_390317600.1">
    <property type="nucleotide sequence ID" value="NZ_JBHSPB010000011.1"/>
</dbReference>